<gene>
    <name evidence="2" type="ORF">PQO05_04745</name>
</gene>
<evidence type="ECO:0000313" key="2">
    <source>
        <dbReference type="EMBL" id="WCT13237.1"/>
    </source>
</evidence>
<dbReference type="Gene3D" id="2.60.120.10">
    <property type="entry name" value="Jelly Rolls"/>
    <property type="match status" value="1"/>
</dbReference>
<organism evidence="2 3">
    <name type="scientific">Mucilaginibacter jinjuensis</name>
    <dbReference type="NCBI Taxonomy" id="1176721"/>
    <lineage>
        <taxon>Bacteria</taxon>
        <taxon>Pseudomonadati</taxon>
        <taxon>Bacteroidota</taxon>
        <taxon>Sphingobacteriia</taxon>
        <taxon>Sphingobacteriales</taxon>
        <taxon>Sphingobacteriaceae</taxon>
        <taxon>Mucilaginibacter</taxon>
    </lineage>
</organism>
<name>A0ABY7TDJ6_9SPHI</name>
<dbReference type="EMBL" id="CP117167">
    <property type="protein sequence ID" value="WCT13237.1"/>
    <property type="molecule type" value="Genomic_DNA"/>
</dbReference>
<sequence>MTEFKNYLHQYFDISTDDCQTLASSFSAETIKKGEYFLRSGSPGKRLSFIQEGMLRIYVSRPGREVTQWISTKNSFVTDFDAFFYQNPSLRNVQALTDSRLLTISYEQYQSLSKKISAWNEFEKRFIGKCFIFMESRVFDLISLSAEERYKSLFEQNRELFNQVPLQYLASMLGMTPETFSRIRKKQAF</sequence>
<dbReference type="Pfam" id="PF00027">
    <property type="entry name" value="cNMP_binding"/>
    <property type="match status" value="1"/>
</dbReference>
<proteinExistence type="predicted"/>
<feature type="domain" description="Cyclic nucleotide-binding" evidence="1">
    <location>
        <begin position="10"/>
        <end position="112"/>
    </location>
</feature>
<dbReference type="SUPFAM" id="SSF51206">
    <property type="entry name" value="cAMP-binding domain-like"/>
    <property type="match status" value="1"/>
</dbReference>
<dbReference type="PROSITE" id="PS50042">
    <property type="entry name" value="CNMP_BINDING_3"/>
    <property type="match status" value="1"/>
</dbReference>
<dbReference type="Proteomes" id="UP001216139">
    <property type="component" value="Chromosome"/>
</dbReference>
<evidence type="ECO:0000313" key="3">
    <source>
        <dbReference type="Proteomes" id="UP001216139"/>
    </source>
</evidence>
<keyword evidence="3" id="KW-1185">Reference proteome</keyword>
<dbReference type="CDD" id="cd00038">
    <property type="entry name" value="CAP_ED"/>
    <property type="match status" value="1"/>
</dbReference>
<reference evidence="2 3" key="1">
    <citation type="submission" date="2023-02" db="EMBL/GenBank/DDBJ databases">
        <title>Genome sequence of Mucilaginibacter jinjuensis strain KACC 16571.</title>
        <authorList>
            <person name="Kim S."/>
            <person name="Heo J."/>
            <person name="Kwon S.-W."/>
        </authorList>
    </citation>
    <scope>NUCLEOTIDE SEQUENCE [LARGE SCALE GENOMIC DNA]</scope>
    <source>
        <strain evidence="2 3">KACC 16571</strain>
    </source>
</reference>
<evidence type="ECO:0000259" key="1">
    <source>
        <dbReference type="PROSITE" id="PS50042"/>
    </source>
</evidence>
<protein>
    <submittedName>
        <fullName evidence="2">Crp/Fnr family transcriptional regulator</fullName>
    </submittedName>
</protein>
<dbReference type="InterPro" id="IPR000595">
    <property type="entry name" value="cNMP-bd_dom"/>
</dbReference>
<accession>A0ABY7TDJ6</accession>
<dbReference type="InterPro" id="IPR018490">
    <property type="entry name" value="cNMP-bd_dom_sf"/>
</dbReference>
<dbReference type="InterPro" id="IPR014710">
    <property type="entry name" value="RmlC-like_jellyroll"/>
</dbReference>
<dbReference type="RefSeq" id="WP_273631518.1">
    <property type="nucleotide sequence ID" value="NZ_CP117167.1"/>
</dbReference>